<dbReference type="Proteomes" id="UP000177690">
    <property type="component" value="Unassembled WGS sequence"/>
</dbReference>
<feature type="domain" description="RecF/RecN/SMC N-terminal" evidence="3">
    <location>
        <begin position="2"/>
        <end position="725"/>
    </location>
</feature>
<dbReference type="InterPro" id="IPR027417">
    <property type="entry name" value="P-loop_NTPase"/>
</dbReference>
<organism evidence="4 5">
    <name type="scientific">Candidatus Harrisonbacteria bacterium RIFCSPLOWO2_02_FULL_41_13b</name>
    <dbReference type="NCBI Taxonomy" id="1798409"/>
    <lineage>
        <taxon>Bacteria</taxon>
        <taxon>Candidatus Harrisoniibacteriota</taxon>
    </lineage>
</organism>
<feature type="region of interest" description="Disordered" evidence="2">
    <location>
        <begin position="599"/>
        <end position="619"/>
    </location>
</feature>
<name>A0A1G1ZSG7_9BACT</name>
<feature type="coiled-coil region" evidence="1">
    <location>
        <begin position="519"/>
        <end position="553"/>
    </location>
</feature>
<dbReference type="AlphaFoldDB" id="A0A1G1ZSG7"/>
<evidence type="ECO:0000256" key="2">
    <source>
        <dbReference type="SAM" id="MobiDB-lite"/>
    </source>
</evidence>
<evidence type="ECO:0000259" key="3">
    <source>
        <dbReference type="Pfam" id="PF02463"/>
    </source>
</evidence>
<keyword evidence="1" id="KW-0175">Coiled coil</keyword>
<proteinExistence type="predicted"/>
<accession>A0A1G1ZSG7</accession>
<gene>
    <name evidence="4" type="ORF">A3I24_00195</name>
</gene>
<feature type="coiled-coil region" evidence="1">
    <location>
        <begin position="418"/>
        <end position="466"/>
    </location>
</feature>
<evidence type="ECO:0000313" key="5">
    <source>
        <dbReference type="Proteomes" id="UP000177690"/>
    </source>
</evidence>
<dbReference type="Gene3D" id="3.40.50.300">
    <property type="entry name" value="P-loop containing nucleotide triphosphate hydrolases"/>
    <property type="match status" value="2"/>
</dbReference>
<sequence>MHLKRLEILGFKSFAQKTVLDFPAGISVVVGPNGSGKSNIIDAIRWLLGEREAKNIRGAKAEDLIFSGTPLRSRTSMAQVTIIFDNTSRFFPVDYSEISIRRQVTRDGTSQYFLNDAEIRLKDIIDFFAKVRLGTKGLAIVNQGESDIFVRANPKERRTMIEEILGLRQYQLKKHEAERKLESTKFNLEKTDAMINELMPHLRLLRRQAAKYGRQAEVEKELRDLENNYFSVKLKIIQEDFKALEPKIIDIGAKIKDKLKDLKSAQADLKKVEDSAPKGDRGFEDFKKNQTALLGRRATLQKELGRLEGQLEFLLAQPKTDIPAAQAIKLLSELKLEISTITAGGDIEKMRGSLRGLLEKIDRLLDSGGKEKESRSKELEKSKERLLAELFGLDKTLEVLNESELKLNTELKNFNETFKKVFEQVEAKKDEISRLENQKNQLLFDKERIEIRKQELANLAAQASRKLSEFEGVAGGELGNLAGADLSAVALAEAEKKMFKLRAELAGIGELDPALIKEAQEIEARYNFLSTQVEDLNKAVKDLGVLIEDLDNKLHTEFTKSLHAINEQLNHYFRLMFGGGHAKLRLEKIEIKKEEISSEEVNLENAGTEEGGSDEDAEHKVDHGGIEIDVSIPKKKISGLDMLSGGERSLVSIAALFALISVSPPPFLVLDEVDAALDERNARRFAEMISEFSQKTQFLLVSHNRATMEAADILYGVTMGEDGTSKVLSLKLESAEAVRQ</sequence>
<comment type="caution">
    <text evidence="4">The sequence shown here is derived from an EMBL/GenBank/DDBJ whole genome shotgun (WGS) entry which is preliminary data.</text>
</comment>
<protein>
    <recommendedName>
        <fullName evidence="3">RecF/RecN/SMC N-terminal domain-containing protein</fullName>
    </recommendedName>
</protein>
<feature type="coiled-coil region" evidence="1">
    <location>
        <begin position="215"/>
        <end position="317"/>
    </location>
</feature>
<dbReference type="PANTHER" id="PTHR43977">
    <property type="entry name" value="STRUCTURAL MAINTENANCE OF CHROMOSOMES PROTEIN 3"/>
    <property type="match status" value="1"/>
</dbReference>
<evidence type="ECO:0000256" key="1">
    <source>
        <dbReference type="SAM" id="Coils"/>
    </source>
</evidence>
<dbReference type="STRING" id="1798409.A3I24_00195"/>
<dbReference type="SUPFAM" id="SSF52540">
    <property type="entry name" value="P-loop containing nucleoside triphosphate hydrolases"/>
    <property type="match status" value="1"/>
</dbReference>
<dbReference type="EMBL" id="MHJL01000021">
    <property type="protein sequence ID" value="OGY67504.1"/>
    <property type="molecule type" value="Genomic_DNA"/>
</dbReference>
<dbReference type="Pfam" id="PF02463">
    <property type="entry name" value="SMC_N"/>
    <property type="match status" value="1"/>
</dbReference>
<dbReference type="InterPro" id="IPR003395">
    <property type="entry name" value="RecF/RecN/SMC_N"/>
</dbReference>
<evidence type="ECO:0000313" key="4">
    <source>
        <dbReference type="EMBL" id="OGY67504.1"/>
    </source>
</evidence>
<reference evidence="4 5" key="1">
    <citation type="journal article" date="2016" name="Nat. Commun.">
        <title>Thousands of microbial genomes shed light on interconnected biogeochemical processes in an aquifer system.</title>
        <authorList>
            <person name="Anantharaman K."/>
            <person name="Brown C.T."/>
            <person name="Hug L.A."/>
            <person name="Sharon I."/>
            <person name="Castelle C.J."/>
            <person name="Probst A.J."/>
            <person name="Thomas B.C."/>
            <person name="Singh A."/>
            <person name="Wilkins M.J."/>
            <person name="Karaoz U."/>
            <person name="Brodie E.L."/>
            <person name="Williams K.H."/>
            <person name="Hubbard S.S."/>
            <person name="Banfield J.F."/>
        </authorList>
    </citation>
    <scope>NUCLEOTIDE SEQUENCE [LARGE SCALE GENOMIC DNA]</scope>
</reference>